<feature type="domain" description="Inosine/uridine-preferring nucleoside hydrolase" evidence="3">
    <location>
        <begin position="5"/>
        <end position="303"/>
    </location>
</feature>
<dbReference type="Proteomes" id="UP001596147">
    <property type="component" value="Unassembled WGS sequence"/>
</dbReference>
<keyword evidence="5" id="KW-1185">Reference proteome</keyword>
<proteinExistence type="predicted"/>
<sequence length="314" mass="34603">MKKILLFGDPGIDDAIAIMYCLLHPELDLVGVVTGYGNVTEEQARDNTAFLLSLAGREDIPIIGGAKGPFSGEFVTYYPEIHGSDGLGPIKVPEDINPKVFGFQKAIDIINEYKNELTIVDTGRSTSLAMAFILAGDEVVNSVNSIFSMGGAFLYPGNITAVAEANYYGDPIASNLVLEKGRNVTIIPLNITNKAVVDQEMLQYIKENADNPFKNILDATLRYYDKAYEELIPGLAGPPVHDVLTLYAVIAPEQFVYVNRRVTIDTSEQSRGRTIADFRANPDEEPAETIDKIAFDFNYNEFKADFLKTMIRAI</sequence>
<dbReference type="InterPro" id="IPR023186">
    <property type="entry name" value="IUNH"/>
</dbReference>
<dbReference type="SUPFAM" id="SSF53590">
    <property type="entry name" value="Nucleoside hydrolase"/>
    <property type="match status" value="1"/>
</dbReference>
<dbReference type="Pfam" id="PF01156">
    <property type="entry name" value="IU_nuc_hydro"/>
    <property type="match status" value="1"/>
</dbReference>
<dbReference type="EMBL" id="JBHSMC010000001">
    <property type="protein sequence ID" value="MFC5463960.1"/>
    <property type="molecule type" value="Genomic_DNA"/>
</dbReference>
<comment type="caution">
    <text evidence="4">The sequence shown here is derived from an EMBL/GenBank/DDBJ whole genome shotgun (WGS) entry which is preliminary data.</text>
</comment>
<protein>
    <submittedName>
        <fullName evidence="4">Nucleoside hydrolase</fullName>
        <ecNumber evidence="4">3.2.2.-</ecNumber>
    </submittedName>
</protein>
<keyword evidence="1 4" id="KW-0378">Hydrolase</keyword>
<dbReference type="InterPro" id="IPR001910">
    <property type="entry name" value="Inosine/uridine_hydrolase_dom"/>
</dbReference>
<keyword evidence="2 4" id="KW-0326">Glycosidase</keyword>
<dbReference type="PANTHER" id="PTHR12304:SF4">
    <property type="entry name" value="URIDINE NUCLEOSIDASE"/>
    <property type="match status" value="1"/>
</dbReference>
<dbReference type="PANTHER" id="PTHR12304">
    <property type="entry name" value="INOSINE-URIDINE PREFERRING NUCLEOSIDE HYDROLASE"/>
    <property type="match status" value="1"/>
</dbReference>
<evidence type="ECO:0000256" key="1">
    <source>
        <dbReference type="ARBA" id="ARBA00022801"/>
    </source>
</evidence>
<evidence type="ECO:0000259" key="3">
    <source>
        <dbReference type="Pfam" id="PF01156"/>
    </source>
</evidence>
<evidence type="ECO:0000313" key="4">
    <source>
        <dbReference type="EMBL" id="MFC5463960.1"/>
    </source>
</evidence>
<gene>
    <name evidence="4" type="ORF">ACFPM4_04200</name>
</gene>
<dbReference type="InterPro" id="IPR036452">
    <property type="entry name" value="Ribo_hydro-like"/>
</dbReference>
<dbReference type="RefSeq" id="WP_144922309.1">
    <property type="nucleotide sequence ID" value="NZ_JBHSMC010000001.1"/>
</dbReference>
<evidence type="ECO:0000313" key="5">
    <source>
        <dbReference type="Proteomes" id="UP001596147"/>
    </source>
</evidence>
<dbReference type="GO" id="GO:0016798">
    <property type="term" value="F:hydrolase activity, acting on glycosyl bonds"/>
    <property type="evidence" value="ECO:0007669"/>
    <property type="project" value="UniProtKB-KW"/>
</dbReference>
<dbReference type="CDD" id="cd00455">
    <property type="entry name" value="nuc_hydro"/>
    <property type="match status" value="1"/>
</dbReference>
<dbReference type="EC" id="3.2.2.-" evidence="4"/>
<accession>A0ABW0LF40</accession>
<name>A0ABW0LF40_9BACI</name>
<organism evidence="4 5">
    <name type="scientific">Lederbergia graminis</name>
    <dbReference type="NCBI Taxonomy" id="735518"/>
    <lineage>
        <taxon>Bacteria</taxon>
        <taxon>Bacillati</taxon>
        <taxon>Bacillota</taxon>
        <taxon>Bacilli</taxon>
        <taxon>Bacillales</taxon>
        <taxon>Bacillaceae</taxon>
        <taxon>Lederbergia</taxon>
    </lineage>
</organism>
<reference evidence="5" key="1">
    <citation type="journal article" date="2019" name="Int. J. Syst. Evol. Microbiol.">
        <title>The Global Catalogue of Microorganisms (GCM) 10K type strain sequencing project: providing services to taxonomists for standard genome sequencing and annotation.</title>
        <authorList>
            <consortium name="The Broad Institute Genomics Platform"/>
            <consortium name="The Broad Institute Genome Sequencing Center for Infectious Disease"/>
            <person name="Wu L."/>
            <person name="Ma J."/>
        </authorList>
    </citation>
    <scope>NUCLEOTIDE SEQUENCE [LARGE SCALE GENOMIC DNA]</scope>
    <source>
        <strain evidence="5">CGMCC 1.12237</strain>
    </source>
</reference>
<dbReference type="Gene3D" id="3.90.245.10">
    <property type="entry name" value="Ribonucleoside hydrolase-like"/>
    <property type="match status" value="1"/>
</dbReference>
<evidence type="ECO:0000256" key="2">
    <source>
        <dbReference type="ARBA" id="ARBA00023295"/>
    </source>
</evidence>